<dbReference type="GO" id="GO:0015627">
    <property type="term" value="C:type II protein secretion system complex"/>
    <property type="evidence" value="ECO:0007669"/>
    <property type="project" value="TreeGrafter"/>
</dbReference>
<dbReference type="eggNOG" id="COG1596">
    <property type="taxonomic scope" value="Bacteria"/>
</dbReference>
<feature type="transmembrane region" description="Helical" evidence="2">
    <location>
        <begin position="6"/>
        <end position="26"/>
    </location>
</feature>
<evidence type="ECO:0000256" key="2">
    <source>
        <dbReference type="SAM" id="Phobius"/>
    </source>
</evidence>
<feature type="domain" description="Soluble ligand binding" evidence="3">
    <location>
        <begin position="75"/>
        <end position="126"/>
    </location>
</feature>
<dbReference type="eggNOG" id="COG1555">
    <property type="taxonomic scope" value="Bacteria"/>
</dbReference>
<dbReference type="PATRIC" id="fig|86416.3.peg.2155"/>
<keyword evidence="2" id="KW-0472">Membrane</keyword>
<dbReference type="AlphaFoldDB" id="R4K5T6"/>
<organism evidence="4 5">
    <name type="scientific">Clostridium pasteurianum BC1</name>
    <dbReference type="NCBI Taxonomy" id="86416"/>
    <lineage>
        <taxon>Bacteria</taxon>
        <taxon>Bacillati</taxon>
        <taxon>Bacillota</taxon>
        <taxon>Clostridia</taxon>
        <taxon>Eubacteriales</taxon>
        <taxon>Clostridiaceae</taxon>
        <taxon>Clostridium</taxon>
    </lineage>
</organism>
<dbReference type="PANTHER" id="PTHR21180">
    <property type="entry name" value="ENDONUCLEASE/EXONUCLEASE/PHOSPHATASE FAMILY DOMAIN-CONTAINING PROTEIN 1"/>
    <property type="match status" value="1"/>
</dbReference>
<feature type="compositionally biased region" description="Basic and acidic residues" evidence="1">
    <location>
        <begin position="130"/>
        <end position="139"/>
    </location>
</feature>
<feature type="region of interest" description="Disordered" evidence="1">
    <location>
        <begin position="130"/>
        <end position="159"/>
    </location>
</feature>
<dbReference type="HOGENOM" id="CLU_052011_1_2_9"/>
<keyword evidence="2" id="KW-0812">Transmembrane</keyword>
<evidence type="ECO:0000313" key="5">
    <source>
        <dbReference type="Proteomes" id="UP000013523"/>
    </source>
</evidence>
<keyword evidence="2" id="KW-1133">Transmembrane helix</keyword>
<dbReference type="OrthoDB" id="9790239at2"/>
<dbReference type="GO" id="GO:0015628">
    <property type="term" value="P:protein secretion by the type II secretion system"/>
    <property type="evidence" value="ECO:0007669"/>
    <property type="project" value="TreeGrafter"/>
</dbReference>
<dbReference type="KEGG" id="cpas:Clopa_2179"/>
<dbReference type="Pfam" id="PF10531">
    <property type="entry name" value="SLBB"/>
    <property type="match status" value="1"/>
</dbReference>
<sequence>MQKKKLYGSVIILGIFLIFLFIGYRLQNTKTTLENKDVSIYKENKTGDTIKEENKSESNDIQSIKNSDGKKEIKAQIYGEIKKPGVYSLKNSDRIKDLIDLAGGFTEKSDPYSINGAKKVIDGDNIEIKSKEDGSKEKSLSNSKNNSSNTAVSSKDENEKLDINSASEADIVNKKIPGIAEGLAKKIIEYRDKNNGRINSKQDLEKAIGPKRSEKLMEYIEIN</sequence>
<dbReference type="EMBL" id="CP003261">
    <property type="protein sequence ID" value="AGK97056.1"/>
    <property type="molecule type" value="Genomic_DNA"/>
</dbReference>
<gene>
    <name evidence="4" type="ORF">Clopa_2179</name>
</gene>
<dbReference type="Gene3D" id="3.10.560.10">
    <property type="entry name" value="Outer membrane lipoprotein wza domain like"/>
    <property type="match status" value="1"/>
</dbReference>
<protein>
    <submittedName>
        <fullName evidence="4">DNA uptake protein</fullName>
    </submittedName>
</protein>
<proteinExistence type="predicted"/>
<dbReference type="InterPro" id="IPR051675">
    <property type="entry name" value="Endo/Exo/Phosphatase_dom_1"/>
</dbReference>
<dbReference type="Pfam" id="PF12836">
    <property type="entry name" value="HHH_3"/>
    <property type="match status" value="1"/>
</dbReference>
<reference evidence="4 5" key="1">
    <citation type="submission" date="2012-01" db="EMBL/GenBank/DDBJ databases">
        <title>Complete sequence of chromosome of Clostridium pasteurianum BC1.</title>
        <authorList>
            <consortium name="US DOE Joint Genome Institute"/>
            <person name="Lucas S."/>
            <person name="Han J."/>
            <person name="Lapidus A."/>
            <person name="Cheng J.-F."/>
            <person name="Goodwin L."/>
            <person name="Pitluck S."/>
            <person name="Peters L."/>
            <person name="Mikhailova N."/>
            <person name="Teshima H."/>
            <person name="Detter J.C."/>
            <person name="Han C."/>
            <person name="Tapia R."/>
            <person name="Land M."/>
            <person name="Hauser L."/>
            <person name="Kyrpides N."/>
            <person name="Ivanova N."/>
            <person name="Pagani I."/>
            <person name="Dunn J."/>
            <person name="Taghavi S."/>
            <person name="Francis A."/>
            <person name="van der Lelie D."/>
            <person name="Woyke T."/>
        </authorList>
    </citation>
    <scope>NUCLEOTIDE SEQUENCE [LARGE SCALE GENOMIC DNA]</scope>
    <source>
        <strain evidence="4 5">BC1</strain>
    </source>
</reference>
<dbReference type="RefSeq" id="WP_015615363.1">
    <property type="nucleotide sequence ID" value="NC_021182.1"/>
</dbReference>
<dbReference type="STRING" id="86416.Clopa_2179"/>
<evidence type="ECO:0000259" key="3">
    <source>
        <dbReference type="Pfam" id="PF10531"/>
    </source>
</evidence>
<dbReference type="SUPFAM" id="SSF47781">
    <property type="entry name" value="RuvA domain 2-like"/>
    <property type="match status" value="1"/>
</dbReference>
<dbReference type="InterPro" id="IPR019554">
    <property type="entry name" value="Soluble_ligand-bd"/>
</dbReference>
<dbReference type="Proteomes" id="UP000013523">
    <property type="component" value="Chromosome"/>
</dbReference>
<evidence type="ECO:0000313" key="4">
    <source>
        <dbReference type="EMBL" id="AGK97056.1"/>
    </source>
</evidence>
<name>R4K5T6_CLOPA</name>
<dbReference type="Gene3D" id="1.10.150.310">
    <property type="entry name" value="Tex RuvX-like domain-like"/>
    <property type="match status" value="1"/>
</dbReference>
<evidence type="ECO:0000256" key="1">
    <source>
        <dbReference type="SAM" id="MobiDB-lite"/>
    </source>
</evidence>
<feature type="compositionally biased region" description="Low complexity" evidence="1">
    <location>
        <begin position="140"/>
        <end position="153"/>
    </location>
</feature>
<dbReference type="InterPro" id="IPR010994">
    <property type="entry name" value="RuvA_2-like"/>
</dbReference>
<accession>R4K5T6</accession>
<dbReference type="PANTHER" id="PTHR21180:SF32">
    <property type="entry name" value="ENDONUCLEASE_EXONUCLEASE_PHOSPHATASE FAMILY DOMAIN-CONTAINING PROTEIN 1"/>
    <property type="match status" value="1"/>
</dbReference>
<keyword evidence="5" id="KW-1185">Reference proteome</keyword>